<feature type="binding site" evidence="7">
    <location>
        <position position="158"/>
    </location>
    <ligand>
        <name>ATP</name>
        <dbReference type="ChEBI" id="CHEBI:30616"/>
    </ligand>
</feature>
<evidence type="ECO:0000256" key="5">
    <source>
        <dbReference type="ARBA" id="ARBA00022777"/>
    </source>
</evidence>
<protein>
    <recommendedName>
        <fullName evidence="9">Protein kinase domain-containing protein</fullName>
    </recommendedName>
</protein>
<dbReference type="FunFam" id="3.30.200.20:FF:000021">
    <property type="entry name" value="probable serine/threonine-protein kinase At1g54610"/>
    <property type="match status" value="1"/>
</dbReference>
<feature type="compositionally biased region" description="Polar residues" evidence="8">
    <location>
        <begin position="1"/>
        <end position="17"/>
    </location>
</feature>
<dbReference type="GO" id="GO:0000307">
    <property type="term" value="C:cyclin-dependent protein kinase holoenzyme complex"/>
    <property type="evidence" value="ECO:0007669"/>
    <property type="project" value="TreeGrafter"/>
</dbReference>
<gene>
    <name evidence="10" type="ORF">FSB_LOCUS58179</name>
</gene>
<dbReference type="GO" id="GO:0005524">
    <property type="term" value="F:ATP binding"/>
    <property type="evidence" value="ECO:0007669"/>
    <property type="project" value="UniProtKB-UniRule"/>
</dbReference>
<dbReference type="InterPro" id="IPR000719">
    <property type="entry name" value="Prot_kinase_dom"/>
</dbReference>
<dbReference type="SMART" id="SM00220">
    <property type="entry name" value="S_TKc"/>
    <property type="match status" value="1"/>
</dbReference>
<evidence type="ECO:0000256" key="3">
    <source>
        <dbReference type="ARBA" id="ARBA00022679"/>
    </source>
</evidence>
<dbReference type="AlphaFoldDB" id="A0A2N9IY65"/>
<feature type="compositionally biased region" description="Basic and acidic residues" evidence="8">
    <location>
        <begin position="35"/>
        <end position="46"/>
    </location>
</feature>
<name>A0A2N9IY65_FAGSY</name>
<evidence type="ECO:0000256" key="7">
    <source>
        <dbReference type="PROSITE-ProRule" id="PRU10141"/>
    </source>
</evidence>
<dbReference type="GO" id="GO:0008353">
    <property type="term" value="F:RNA polymerase II CTD heptapeptide repeat kinase activity"/>
    <property type="evidence" value="ECO:0007669"/>
    <property type="project" value="TreeGrafter"/>
</dbReference>
<dbReference type="InterPro" id="IPR050108">
    <property type="entry name" value="CDK"/>
</dbReference>
<feature type="region of interest" description="Disordered" evidence="8">
    <location>
        <begin position="441"/>
        <end position="571"/>
    </location>
</feature>
<feature type="compositionally biased region" description="Polar residues" evidence="8">
    <location>
        <begin position="482"/>
        <end position="528"/>
    </location>
</feature>
<dbReference type="PANTHER" id="PTHR24056:SF425">
    <property type="entry name" value="PROTEIN KINASE DOMAIN-CONTAINING PROTEIN"/>
    <property type="match status" value="1"/>
</dbReference>
<dbReference type="FunFam" id="1.10.510.10:FF:000624">
    <property type="entry name" value="Mitogen-activated protein kinase"/>
    <property type="match status" value="1"/>
</dbReference>
<evidence type="ECO:0000259" key="9">
    <source>
        <dbReference type="PROSITE" id="PS50011"/>
    </source>
</evidence>
<dbReference type="GO" id="GO:0032968">
    <property type="term" value="P:positive regulation of transcription elongation by RNA polymerase II"/>
    <property type="evidence" value="ECO:0007669"/>
    <property type="project" value="TreeGrafter"/>
</dbReference>
<evidence type="ECO:0000256" key="6">
    <source>
        <dbReference type="ARBA" id="ARBA00022840"/>
    </source>
</evidence>
<keyword evidence="3" id="KW-0808">Transferase</keyword>
<evidence type="ECO:0000256" key="4">
    <source>
        <dbReference type="ARBA" id="ARBA00022741"/>
    </source>
</evidence>
<comment type="similarity">
    <text evidence="1">Belongs to the protein kinase superfamily. CMGC Ser/Thr protein kinase family. CDC2/CDKX subfamily.</text>
</comment>
<dbReference type="PROSITE" id="PS00108">
    <property type="entry name" value="PROTEIN_KINASE_ST"/>
    <property type="match status" value="1"/>
</dbReference>
<dbReference type="Gene3D" id="3.30.200.20">
    <property type="entry name" value="Phosphorylase Kinase, domain 1"/>
    <property type="match status" value="1"/>
</dbReference>
<dbReference type="PROSITE" id="PS50011">
    <property type="entry name" value="PROTEIN_KINASE_DOM"/>
    <property type="match status" value="1"/>
</dbReference>
<feature type="region of interest" description="Disordered" evidence="8">
    <location>
        <begin position="1"/>
        <end position="46"/>
    </location>
</feature>
<dbReference type="SUPFAM" id="SSF56112">
    <property type="entry name" value="Protein kinase-like (PK-like)"/>
    <property type="match status" value="1"/>
</dbReference>
<accession>A0A2N9IY65</accession>
<dbReference type="PANTHER" id="PTHR24056">
    <property type="entry name" value="CELL DIVISION PROTEIN KINASE"/>
    <property type="match status" value="1"/>
</dbReference>
<feature type="compositionally biased region" description="Basic and acidic residues" evidence="8">
    <location>
        <begin position="459"/>
        <end position="480"/>
    </location>
</feature>
<feature type="domain" description="Protein kinase" evidence="9">
    <location>
        <begin position="129"/>
        <end position="408"/>
    </location>
</feature>
<dbReference type="Pfam" id="PF00069">
    <property type="entry name" value="Pkinase"/>
    <property type="match status" value="1"/>
</dbReference>
<evidence type="ECO:0000256" key="8">
    <source>
        <dbReference type="SAM" id="MobiDB-lite"/>
    </source>
</evidence>
<evidence type="ECO:0000313" key="10">
    <source>
        <dbReference type="EMBL" id="SPD30297.1"/>
    </source>
</evidence>
<dbReference type="PROSITE" id="PS00107">
    <property type="entry name" value="PROTEIN_KINASE_ATP"/>
    <property type="match status" value="1"/>
</dbReference>
<evidence type="ECO:0000256" key="1">
    <source>
        <dbReference type="ARBA" id="ARBA00006485"/>
    </source>
</evidence>
<dbReference type="GO" id="GO:0005634">
    <property type="term" value="C:nucleus"/>
    <property type="evidence" value="ECO:0007669"/>
    <property type="project" value="TreeGrafter"/>
</dbReference>
<feature type="compositionally biased region" description="Basic residues" evidence="8">
    <location>
        <begin position="441"/>
        <end position="458"/>
    </location>
</feature>
<keyword evidence="4 7" id="KW-0547">Nucleotide-binding</keyword>
<keyword evidence="5" id="KW-0418">Kinase</keyword>
<dbReference type="Gene3D" id="1.10.510.10">
    <property type="entry name" value="Transferase(Phosphotransferase) domain 1"/>
    <property type="match status" value="1"/>
</dbReference>
<dbReference type="EMBL" id="OIVN01006310">
    <property type="protein sequence ID" value="SPD30297.1"/>
    <property type="molecule type" value="Genomic_DNA"/>
</dbReference>
<dbReference type="InterPro" id="IPR008271">
    <property type="entry name" value="Ser/Thr_kinase_AS"/>
</dbReference>
<proteinExistence type="inferred from homology"/>
<dbReference type="InterPro" id="IPR017441">
    <property type="entry name" value="Protein_kinase_ATP_BS"/>
</dbReference>
<sequence>MGCVQTKPSNSESNSLSRGVDMLKQQNGYVGKGGFEGERDIRKESGRHEYRLDSGRYKNAAAYGGIEDGGSVVDRREERDAGGNFWKKEMELKPNIEAVELVYGWPKWLTDNVPREVLSGLVAKTADSYVMLSKLGEGTYSNVYKARDKDTNKVVALKKVRFDTSEPDSVKFMAREIVMLQKLDHPNIIKLEGLATSRMQYSIYLVFDFMVTDLATIMHRREERLTEPQIKCYMHQLLSGLQHCHDKGILHRDLKGPNILIDKNGVLKIADFGLANYYRHNHSLTNRVVTLWYRAPELLLGATNYGVGIDLWSAGCLLAEMLLGRPILPARTEVEQVDMIFKLCGTPSEEYWEKLGLPRKFKPPKYRPSLGKAFGEFPASSKVLLKTLLALDPKYRGCASSALQSEFFYTSPLPCNLSDLPVVYSKDDELKEADEERKQFYRYRKSRMKQRSRTHRERRGQDLATEKPKEDSEFSKKETAEPTVQSQEPIRTMSSTSSFEKQASRTESPPFTTSSNSSGVKPSSQTESPPFLLCPDLSSNQRMSPRTLDHPNATKNIKNLPPSPIPTSRTRIANYDKDNDMYRLNSVHRSASTRDFRRTSLRNQFDVHA</sequence>
<dbReference type="InterPro" id="IPR011009">
    <property type="entry name" value="Kinase-like_dom_sf"/>
</dbReference>
<evidence type="ECO:0000256" key="2">
    <source>
        <dbReference type="ARBA" id="ARBA00022527"/>
    </source>
</evidence>
<keyword evidence="6 7" id="KW-0067">ATP-binding</keyword>
<keyword evidence="2" id="KW-0723">Serine/threonine-protein kinase</keyword>
<organism evidence="10">
    <name type="scientific">Fagus sylvatica</name>
    <name type="common">Beechnut</name>
    <dbReference type="NCBI Taxonomy" id="28930"/>
    <lineage>
        <taxon>Eukaryota</taxon>
        <taxon>Viridiplantae</taxon>
        <taxon>Streptophyta</taxon>
        <taxon>Embryophyta</taxon>
        <taxon>Tracheophyta</taxon>
        <taxon>Spermatophyta</taxon>
        <taxon>Magnoliopsida</taxon>
        <taxon>eudicotyledons</taxon>
        <taxon>Gunneridae</taxon>
        <taxon>Pentapetalae</taxon>
        <taxon>rosids</taxon>
        <taxon>fabids</taxon>
        <taxon>Fagales</taxon>
        <taxon>Fagaceae</taxon>
        <taxon>Fagus</taxon>
    </lineage>
</organism>
<reference evidence="10" key="1">
    <citation type="submission" date="2018-02" db="EMBL/GenBank/DDBJ databases">
        <authorList>
            <person name="Cohen D.B."/>
            <person name="Kent A.D."/>
        </authorList>
    </citation>
    <scope>NUCLEOTIDE SEQUENCE</scope>
</reference>